<dbReference type="EMBL" id="SIRS01000001">
    <property type="protein sequence ID" value="TBN18823.1"/>
    <property type="molecule type" value="Genomic_DNA"/>
</dbReference>
<evidence type="ECO:0000313" key="2">
    <source>
        <dbReference type="Proteomes" id="UP000292372"/>
    </source>
</evidence>
<gene>
    <name evidence="1" type="ORF">EYD46_01805</name>
</gene>
<proteinExistence type="predicted"/>
<dbReference type="RefSeq" id="WP_130935339.1">
    <property type="nucleotide sequence ID" value="NZ_BMEE01000001.1"/>
</dbReference>
<sequence>MLKNTFSITFIIFVLFVSCGKKKENVANNKVELKIVKPSLELLWETDTLLTTCESVLYDETSKTIYVANINNGPWEEDNNGFISTINTKGEITKLNWIQGLSAPKGMGIYNGKLYVNDIHNLVEIDIKNRKISNTFTVENNPQLNDLTVSPDGVIYVSGSNSNKIHKLQNDNISVYASNPEGNRLNGLLWQEEGIYYADFAASVFGLVNNEDLNFKTLTKDIGQTDGIVRLENGDFITSGWSGQLFYIYAKDFKAVELLDTREEKIYAADIDYISATQTLLVPTFFHNRVMAYKLKFE</sequence>
<dbReference type="SUPFAM" id="SSF63829">
    <property type="entry name" value="Calcium-dependent phosphotriesterase"/>
    <property type="match status" value="1"/>
</dbReference>
<accession>A0A4Q9FS73</accession>
<comment type="caution">
    <text evidence="1">The sequence shown here is derived from an EMBL/GenBank/DDBJ whole genome shotgun (WGS) entry which is preliminary data.</text>
</comment>
<protein>
    <submittedName>
        <fullName evidence="1">Gluconolaconase</fullName>
    </submittedName>
</protein>
<keyword evidence="2" id="KW-1185">Reference proteome</keyword>
<name>A0A4Q9FS73_9FLAO</name>
<dbReference type="Proteomes" id="UP000292372">
    <property type="component" value="Unassembled WGS sequence"/>
</dbReference>
<dbReference type="Gene3D" id="2.130.10.10">
    <property type="entry name" value="YVTN repeat-like/Quinoprotein amine dehydrogenase"/>
    <property type="match status" value="1"/>
</dbReference>
<dbReference type="AlphaFoldDB" id="A0A4Q9FS73"/>
<evidence type="ECO:0000313" key="1">
    <source>
        <dbReference type="EMBL" id="TBN18823.1"/>
    </source>
</evidence>
<organism evidence="1 2">
    <name type="scientific">Hyunsoonleella pacifica</name>
    <dbReference type="NCBI Taxonomy" id="1080224"/>
    <lineage>
        <taxon>Bacteria</taxon>
        <taxon>Pseudomonadati</taxon>
        <taxon>Bacteroidota</taxon>
        <taxon>Flavobacteriia</taxon>
        <taxon>Flavobacteriales</taxon>
        <taxon>Flavobacteriaceae</taxon>
    </lineage>
</organism>
<dbReference type="OrthoDB" id="7675395at2"/>
<reference evidence="1 2" key="1">
    <citation type="journal article" date="2015" name="Int. J. Syst. Evol. Microbiol.">
        <title>Hyunsoonleella pacifica sp. nov., isolated from seawater of South Pacific Gyre.</title>
        <authorList>
            <person name="Gao X."/>
            <person name="Zhang Z."/>
            <person name="Dai X."/>
            <person name="Zhang X.H."/>
        </authorList>
    </citation>
    <scope>NUCLEOTIDE SEQUENCE [LARGE SCALE GENOMIC DNA]</scope>
    <source>
        <strain evidence="1 2">SW033</strain>
    </source>
</reference>
<dbReference type="PROSITE" id="PS51257">
    <property type="entry name" value="PROKAR_LIPOPROTEIN"/>
    <property type="match status" value="1"/>
</dbReference>
<dbReference type="InterPro" id="IPR015943">
    <property type="entry name" value="WD40/YVTN_repeat-like_dom_sf"/>
</dbReference>